<dbReference type="EMBL" id="LAZR01000093">
    <property type="protein sequence ID" value="KKN92637.1"/>
    <property type="molecule type" value="Genomic_DNA"/>
</dbReference>
<sequence length="249" mass="29014">MSLKNSHYFKLSIFLLLTVLFNYSCAPSSKVFALNDSLEVKSKLLYEENFDVALDDWQVEQMDGGSTILKDSKLEIDDVAGCTIWYKKELSGPIMIEYDTYIIDEGGANDRVSDMNCFWMAIDVESPENLFENSASRQGKFSNYDSLRLYYMGVGGHDNSKTRFRRYVGNGERPLLEEHDFTKNKYLLEANKNYHIRIIAYNNVIQYYRNGVKMINLYDDNPYTSGHFGFRTVNNHMTIDNFKVYRLKQ</sequence>
<dbReference type="Gene3D" id="2.60.120.200">
    <property type="match status" value="1"/>
</dbReference>
<dbReference type="Pfam" id="PF19763">
    <property type="entry name" value="DUF6250"/>
    <property type="match status" value="1"/>
</dbReference>
<gene>
    <name evidence="2" type="ORF">LCGC14_0205710</name>
</gene>
<evidence type="ECO:0000313" key="2">
    <source>
        <dbReference type="EMBL" id="KKN92637.1"/>
    </source>
</evidence>
<accession>A0A0F9UYM0</accession>
<reference evidence="2" key="1">
    <citation type="journal article" date="2015" name="Nature">
        <title>Complex archaea that bridge the gap between prokaryotes and eukaryotes.</title>
        <authorList>
            <person name="Spang A."/>
            <person name="Saw J.H."/>
            <person name="Jorgensen S.L."/>
            <person name="Zaremba-Niedzwiedzka K."/>
            <person name="Martijn J."/>
            <person name="Lind A.E."/>
            <person name="van Eijk R."/>
            <person name="Schleper C."/>
            <person name="Guy L."/>
            <person name="Ettema T.J."/>
        </authorList>
    </citation>
    <scope>NUCLEOTIDE SEQUENCE</scope>
</reference>
<proteinExistence type="predicted"/>
<dbReference type="InterPro" id="IPR046217">
    <property type="entry name" value="DUF6250"/>
</dbReference>
<dbReference type="AlphaFoldDB" id="A0A0F9UYM0"/>
<evidence type="ECO:0000259" key="1">
    <source>
        <dbReference type="Pfam" id="PF19763"/>
    </source>
</evidence>
<name>A0A0F9UYM0_9ZZZZ</name>
<feature type="domain" description="DUF6250" evidence="1">
    <location>
        <begin position="76"/>
        <end position="242"/>
    </location>
</feature>
<comment type="caution">
    <text evidence="2">The sequence shown here is derived from an EMBL/GenBank/DDBJ whole genome shotgun (WGS) entry which is preliminary data.</text>
</comment>
<organism evidence="2">
    <name type="scientific">marine sediment metagenome</name>
    <dbReference type="NCBI Taxonomy" id="412755"/>
    <lineage>
        <taxon>unclassified sequences</taxon>
        <taxon>metagenomes</taxon>
        <taxon>ecological metagenomes</taxon>
    </lineage>
</organism>
<protein>
    <recommendedName>
        <fullName evidence="1">DUF6250 domain-containing protein</fullName>
    </recommendedName>
</protein>